<keyword evidence="7" id="KW-0732">Signal</keyword>
<protein>
    <recommendedName>
        <fullName evidence="8">Rhodopsin domain-containing protein</fullName>
    </recommendedName>
</protein>
<comment type="similarity">
    <text evidence="5">Belongs to the SAT4 family.</text>
</comment>
<evidence type="ECO:0000256" key="3">
    <source>
        <dbReference type="ARBA" id="ARBA00022989"/>
    </source>
</evidence>
<dbReference type="InterPro" id="IPR049326">
    <property type="entry name" value="Rhodopsin_dom_fungi"/>
</dbReference>
<dbReference type="PANTHER" id="PTHR33048:SF47">
    <property type="entry name" value="INTEGRAL MEMBRANE PROTEIN-RELATED"/>
    <property type="match status" value="1"/>
</dbReference>
<feature type="transmembrane region" description="Helical" evidence="6">
    <location>
        <begin position="179"/>
        <end position="202"/>
    </location>
</feature>
<dbReference type="InterPro" id="IPR052337">
    <property type="entry name" value="SAT4-like"/>
</dbReference>
<dbReference type="PANTHER" id="PTHR33048">
    <property type="entry name" value="PTH11-LIKE INTEGRAL MEMBRANE PROTEIN (AFU_ORTHOLOGUE AFUA_5G11245)"/>
    <property type="match status" value="1"/>
</dbReference>
<feature type="signal peptide" evidence="7">
    <location>
        <begin position="1"/>
        <end position="18"/>
    </location>
</feature>
<evidence type="ECO:0000256" key="6">
    <source>
        <dbReference type="SAM" id="Phobius"/>
    </source>
</evidence>
<dbReference type="GO" id="GO:0016020">
    <property type="term" value="C:membrane"/>
    <property type="evidence" value="ECO:0007669"/>
    <property type="project" value="UniProtKB-SubCell"/>
</dbReference>
<dbReference type="EMBL" id="CAJPDR010000228">
    <property type="protein sequence ID" value="CAF9927409.1"/>
    <property type="molecule type" value="Genomic_DNA"/>
</dbReference>
<evidence type="ECO:0000256" key="5">
    <source>
        <dbReference type="ARBA" id="ARBA00038359"/>
    </source>
</evidence>
<evidence type="ECO:0000259" key="8">
    <source>
        <dbReference type="Pfam" id="PF20684"/>
    </source>
</evidence>
<keyword evidence="2 6" id="KW-0812">Transmembrane</keyword>
<name>A0A8H3FMT7_9LECA</name>
<evidence type="ECO:0000256" key="7">
    <source>
        <dbReference type="SAM" id="SignalP"/>
    </source>
</evidence>
<feature type="transmembrane region" description="Helical" evidence="6">
    <location>
        <begin position="140"/>
        <end position="159"/>
    </location>
</feature>
<dbReference type="Pfam" id="PF20684">
    <property type="entry name" value="Fung_rhodopsin"/>
    <property type="match status" value="1"/>
</dbReference>
<evidence type="ECO:0000313" key="9">
    <source>
        <dbReference type="EMBL" id="CAF9927409.1"/>
    </source>
</evidence>
<reference evidence="9" key="1">
    <citation type="submission" date="2021-03" db="EMBL/GenBank/DDBJ databases">
        <authorList>
            <person name="Tagirdzhanova G."/>
        </authorList>
    </citation>
    <scope>NUCLEOTIDE SEQUENCE</scope>
</reference>
<evidence type="ECO:0000256" key="2">
    <source>
        <dbReference type="ARBA" id="ARBA00022692"/>
    </source>
</evidence>
<keyword evidence="4 6" id="KW-0472">Membrane</keyword>
<dbReference type="Proteomes" id="UP000664203">
    <property type="component" value="Unassembled WGS sequence"/>
</dbReference>
<gene>
    <name evidence="9" type="ORF">ALECFALPRED_003699</name>
</gene>
<sequence>MCCLSWALLASFCALNTAVMRNHGGVHEWDLTKAEARGVVRVGSRRHRLSTVQPSASRFDRAIRIFVVTLSLFYVAITIAKIFECTPRARIWDKRRPGTCVNIPNLLNASGAFNTLTDILLLLIPVKVSWNLNTSVRRKVGVVLLFTFGFLAPAFSIVGLVVRVRTTKSPDVTYNQPEILLWGAAEITTGLICVCVPPLAALTHPRLNRRQRTYLNVHSSYNRPNDSSRRTRLVILEERDLLSSSDVELQHSGALSAVAFPLSLVTTGISGGRDAHERNYAKYTHENVGLQVPSEKAGEATQVTSATSHQTTIGVTTTVEQYYR</sequence>
<evidence type="ECO:0000256" key="4">
    <source>
        <dbReference type="ARBA" id="ARBA00023136"/>
    </source>
</evidence>
<feature type="chain" id="PRO_5034636508" description="Rhodopsin domain-containing protein" evidence="7">
    <location>
        <begin position="19"/>
        <end position="324"/>
    </location>
</feature>
<dbReference type="OrthoDB" id="5342292at2759"/>
<keyword evidence="3 6" id="KW-1133">Transmembrane helix</keyword>
<evidence type="ECO:0000256" key="1">
    <source>
        <dbReference type="ARBA" id="ARBA00004141"/>
    </source>
</evidence>
<feature type="domain" description="Rhodopsin" evidence="8">
    <location>
        <begin position="55"/>
        <end position="202"/>
    </location>
</feature>
<evidence type="ECO:0000313" key="10">
    <source>
        <dbReference type="Proteomes" id="UP000664203"/>
    </source>
</evidence>
<proteinExistence type="inferred from homology"/>
<accession>A0A8H3FMT7</accession>
<dbReference type="AlphaFoldDB" id="A0A8H3FMT7"/>
<feature type="transmembrane region" description="Helical" evidence="6">
    <location>
        <begin position="62"/>
        <end position="83"/>
    </location>
</feature>
<comment type="caution">
    <text evidence="9">The sequence shown here is derived from an EMBL/GenBank/DDBJ whole genome shotgun (WGS) entry which is preliminary data.</text>
</comment>
<organism evidence="9 10">
    <name type="scientific">Alectoria fallacina</name>
    <dbReference type="NCBI Taxonomy" id="1903189"/>
    <lineage>
        <taxon>Eukaryota</taxon>
        <taxon>Fungi</taxon>
        <taxon>Dikarya</taxon>
        <taxon>Ascomycota</taxon>
        <taxon>Pezizomycotina</taxon>
        <taxon>Lecanoromycetes</taxon>
        <taxon>OSLEUM clade</taxon>
        <taxon>Lecanoromycetidae</taxon>
        <taxon>Lecanorales</taxon>
        <taxon>Lecanorineae</taxon>
        <taxon>Parmeliaceae</taxon>
        <taxon>Alectoria</taxon>
    </lineage>
</organism>
<keyword evidence="10" id="KW-1185">Reference proteome</keyword>
<comment type="subcellular location">
    <subcellularLocation>
        <location evidence="1">Membrane</location>
        <topology evidence="1">Multi-pass membrane protein</topology>
    </subcellularLocation>
</comment>